<dbReference type="InterPro" id="IPR041854">
    <property type="entry name" value="BFD-like_2Fe2S-bd_dom_sf"/>
</dbReference>
<dbReference type="Pfam" id="PF07992">
    <property type="entry name" value="Pyr_redox_2"/>
    <property type="match status" value="1"/>
</dbReference>
<proteinExistence type="predicted"/>
<dbReference type="EC" id="1.4.99.5" evidence="4"/>
<dbReference type="Gene3D" id="3.50.50.60">
    <property type="entry name" value="FAD/NAD(P)-binding domain"/>
    <property type="match status" value="2"/>
</dbReference>
<dbReference type="CDD" id="cd19946">
    <property type="entry name" value="GlpA-like_Fer2_BFD-like"/>
    <property type="match status" value="1"/>
</dbReference>
<dbReference type="Gene3D" id="1.10.10.1100">
    <property type="entry name" value="BFD-like [2Fe-2S]-binding domain"/>
    <property type="match status" value="1"/>
</dbReference>
<sequence>MNADVDIAVIGAGPAGMSAAIAAAQYGLSCIVFDEQDQPGGQIYRGITQHAGGSMSEPLRERILGPDYLSGRSLAEAFLSCGTDYRPHSTVWSVNDSCVSWSSPAGGGDTQAKFIVAATGAMERPFPVKGWALPGVMTAGAAQILLKTAGMVEDDAVFVGSGPLIYLIAAQYIRAGARIRAILDTTPRRNRLSALSNVSFAGNSIAYIKKGLGLLGEISRSKCEIIRGVEEIEIVGSSFVTGVRWKTRKRNGTIDCARVFVHHGVIPNVNLTMSAQCSHEWIDRQCNWRPVSDVWGATSQPWMRVAGDGRNIDGARSAAITGEIVVAAIAAELGVINIEERDRAGLSLRRELERDTSIRPFLETMYRPSDRFRIPDDPSTLVCRCEEVTVAQVCQAVNEGCMGPNQFKGFTRAGMGPCQGRMCGTTISELFAQKLDHSVQETGYYRIRTPIKPVTIADIAGVD</sequence>
<evidence type="ECO:0000259" key="2">
    <source>
        <dbReference type="Pfam" id="PF07992"/>
    </source>
</evidence>
<keyword evidence="5" id="KW-1185">Reference proteome</keyword>
<dbReference type="GO" id="GO:0050622">
    <property type="term" value="F:glycine dehydrogenase (cyanide-forming) activity"/>
    <property type="evidence" value="ECO:0007669"/>
    <property type="project" value="UniProtKB-EC"/>
</dbReference>
<accession>A0ABM8T0L1</accession>
<evidence type="ECO:0000259" key="3">
    <source>
        <dbReference type="Pfam" id="PF17806"/>
    </source>
</evidence>
<dbReference type="InterPro" id="IPR051691">
    <property type="entry name" value="Metab_Enz_Cyan_OpOx_G3PDH"/>
</dbReference>
<comment type="caution">
    <text evidence="4">The sequence shown here is derived from an EMBL/GenBank/DDBJ whole genome shotgun (WGS) entry which is preliminary data.</text>
</comment>
<organism evidence="4 5">
    <name type="scientific">Paraburkholderia aspalathi</name>
    <dbReference type="NCBI Taxonomy" id="1324617"/>
    <lineage>
        <taxon>Bacteria</taxon>
        <taxon>Pseudomonadati</taxon>
        <taxon>Pseudomonadota</taxon>
        <taxon>Betaproteobacteria</taxon>
        <taxon>Burkholderiales</taxon>
        <taxon>Burkholderiaceae</taxon>
        <taxon>Paraburkholderia</taxon>
    </lineage>
</organism>
<dbReference type="EMBL" id="CAJNAU010000107">
    <property type="protein sequence ID" value="CAE6845046.1"/>
    <property type="molecule type" value="Genomic_DNA"/>
</dbReference>
<dbReference type="PIRSF" id="PIRSF037495">
    <property type="entry name" value="Opine_OX_OoxA/HcnB"/>
    <property type="match status" value="1"/>
</dbReference>
<dbReference type="InterPro" id="IPR036188">
    <property type="entry name" value="FAD/NAD-bd_sf"/>
</dbReference>
<dbReference type="Pfam" id="PF17806">
    <property type="entry name" value="SO_alpha_A3"/>
    <property type="match status" value="1"/>
</dbReference>
<dbReference type="PANTHER" id="PTHR42949:SF3">
    <property type="entry name" value="ANAEROBIC GLYCEROL-3-PHOSPHATE DEHYDROGENASE SUBUNIT B"/>
    <property type="match status" value="1"/>
</dbReference>
<dbReference type="RefSeq" id="WP_200621892.1">
    <property type="nucleotide sequence ID" value="NZ_CAJNAU010000107.1"/>
</dbReference>
<dbReference type="InterPro" id="IPR041117">
    <property type="entry name" value="SoxA_A3"/>
</dbReference>
<feature type="domain" description="SoxA A3" evidence="3">
    <location>
        <begin position="380"/>
        <end position="461"/>
    </location>
</feature>
<evidence type="ECO:0000313" key="4">
    <source>
        <dbReference type="EMBL" id="CAE6845046.1"/>
    </source>
</evidence>
<dbReference type="PRINTS" id="PR00411">
    <property type="entry name" value="PNDRDTASEI"/>
</dbReference>
<evidence type="ECO:0000256" key="1">
    <source>
        <dbReference type="ARBA" id="ARBA00023002"/>
    </source>
</evidence>
<gene>
    <name evidence="4" type="primary">hcnB_6</name>
    <name evidence="4" type="ORF">R69658_06901</name>
</gene>
<dbReference type="PRINTS" id="PR00368">
    <property type="entry name" value="FADPNR"/>
</dbReference>
<name>A0ABM8T0L1_9BURK</name>
<dbReference type="InterPro" id="IPR017224">
    <property type="entry name" value="Opine_Oxase_asu/HCN_bsu"/>
</dbReference>
<evidence type="ECO:0000313" key="5">
    <source>
        <dbReference type="Proteomes" id="UP000674425"/>
    </source>
</evidence>
<feature type="domain" description="FAD/NAD(P)-binding" evidence="2">
    <location>
        <begin position="6"/>
        <end position="186"/>
    </location>
</feature>
<protein>
    <submittedName>
        <fullName evidence="4">Hydrogen cyanide synthase subunit HcnB</fullName>
        <ecNumber evidence="4">1.4.99.5</ecNumber>
    </submittedName>
</protein>
<dbReference type="PANTHER" id="PTHR42949">
    <property type="entry name" value="ANAEROBIC GLYCEROL-3-PHOSPHATE DEHYDROGENASE SUBUNIT B"/>
    <property type="match status" value="1"/>
</dbReference>
<dbReference type="InterPro" id="IPR023753">
    <property type="entry name" value="FAD/NAD-binding_dom"/>
</dbReference>
<dbReference type="SUPFAM" id="SSF51905">
    <property type="entry name" value="FAD/NAD(P)-binding domain"/>
    <property type="match status" value="1"/>
</dbReference>
<reference evidence="4 5" key="1">
    <citation type="submission" date="2021-02" db="EMBL/GenBank/DDBJ databases">
        <authorList>
            <person name="Vanwijnsberghe S."/>
        </authorList>
    </citation>
    <scope>NUCLEOTIDE SEQUENCE [LARGE SCALE GENOMIC DNA]</scope>
    <source>
        <strain evidence="4 5">R-69658</strain>
    </source>
</reference>
<keyword evidence="1 4" id="KW-0560">Oxidoreductase</keyword>
<dbReference type="Proteomes" id="UP000674425">
    <property type="component" value="Unassembled WGS sequence"/>
</dbReference>